<dbReference type="InterPro" id="IPR013149">
    <property type="entry name" value="ADH-like_C"/>
</dbReference>
<keyword evidence="4 8" id="KW-0862">Zinc</keyword>
<evidence type="ECO:0000256" key="3">
    <source>
        <dbReference type="ARBA" id="ARBA00022723"/>
    </source>
</evidence>
<dbReference type="InterPro" id="IPR020843">
    <property type="entry name" value="ER"/>
</dbReference>
<dbReference type="EC" id="1.1.1.2" evidence="7"/>
<evidence type="ECO:0000256" key="4">
    <source>
        <dbReference type="ARBA" id="ARBA00022833"/>
    </source>
</evidence>
<dbReference type="Gene3D" id="3.90.180.10">
    <property type="entry name" value="Medium-chain alcohol dehydrogenases, catalytic domain"/>
    <property type="match status" value="1"/>
</dbReference>
<protein>
    <recommendedName>
        <fullName evidence="7">alcohol dehydrogenase (NADP(+))</fullName>
        <ecNumber evidence="7">1.1.1.2</ecNumber>
    </recommendedName>
</protein>
<evidence type="ECO:0000256" key="8">
    <source>
        <dbReference type="RuleBase" id="RU361277"/>
    </source>
</evidence>
<reference evidence="10 11" key="1">
    <citation type="submission" date="2020-07" db="EMBL/GenBank/DDBJ databases">
        <title>Roseicoccus Jingziensis gen. nov., sp. nov., isolated from coastal seawater.</title>
        <authorList>
            <person name="Feng X."/>
        </authorList>
    </citation>
    <scope>NUCLEOTIDE SEQUENCE [LARGE SCALE GENOMIC DNA]</scope>
    <source>
        <strain evidence="10 11">N1E253</strain>
    </source>
</reference>
<dbReference type="AlphaFoldDB" id="A0A851GBK6"/>
<dbReference type="InterPro" id="IPR013154">
    <property type="entry name" value="ADH-like_N"/>
</dbReference>
<dbReference type="InterPro" id="IPR047109">
    <property type="entry name" value="CAD-like"/>
</dbReference>
<evidence type="ECO:0000256" key="5">
    <source>
        <dbReference type="ARBA" id="ARBA00022857"/>
    </source>
</evidence>
<organism evidence="10 11">
    <name type="scientific">Oceaniferula marina</name>
    <dbReference type="NCBI Taxonomy" id="2748318"/>
    <lineage>
        <taxon>Bacteria</taxon>
        <taxon>Pseudomonadati</taxon>
        <taxon>Verrucomicrobiota</taxon>
        <taxon>Verrucomicrobiia</taxon>
        <taxon>Verrucomicrobiales</taxon>
        <taxon>Verrucomicrobiaceae</taxon>
        <taxon>Oceaniferula</taxon>
    </lineage>
</organism>
<dbReference type="PROSITE" id="PS00059">
    <property type="entry name" value="ADH_ZINC"/>
    <property type="match status" value="1"/>
</dbReference>
<evidence type="ECO:0000313" key="10">
    <source>
        <dbReference type="EMBL" id="NWK54806.1"/>
    </source>
</evidence>
<evidence type="ECO:0000256" key="6">
    <source>
        <dbReference type="ARBA" id="ARBA00023002"/>
    </source>
</evidence>
<evidence type="ECO:0000259" key="9">
    <source>
        <dbReference type="SMART" id="SM00829"/>
    </source>
</evidence>
<dbReference type="CDD" id="cd05283">
    <property type="entry name" value="CAD1"/>
    <property type="match status" value="1"/>
</dbReference>
<comment type="caution">
    <text evidence="10">The sequence shown here is derived from an EMBL/GenBank/DDBJ whole genome shotgun (WGS) entry which is preliminary data.</text>
</comment>
<dbReference type="Pfam" id="PF00107">
    <property type="entry name" value="ADH_zinc_N"/>
    <property type="match status" value="1"/>
</dbReference>
<dbReference type="PANTHER" id="PTHR42683">
    <property type="entry name" value="ALDEHYDE REDUCTASE"/>
    <property type="match status" value="1"/>
</dbReference>
<dbReference type="RefSeq" id="WP_178931311.1">
    <property type="nucleotide sequence ID" value="NZ_JACBAZ010000001.1"/>
</dbReference>
<comment type="cofactor">
    <cofactor evidence="1 8">
        <name>Zn(2+)</name>
        <dbReference type="ChEBI" id="CHEBI:29105"/>
    </cofactor>
</comment>
<comment type="similarity">
    <text evidence="2 8">Belongs to the zinc-containing alcohol dehydrogenase family.</text>
</comment>
<keyword evidence="11" id="KW-1185">Reference proteome</keyword>
<dbReference type="FunFam" id="3.40.50.720:FF:000022">
    <property type="entry name" value="Cinnamyl alcohol dehydrogenase"/>
    <property type="match status" value="1"/>
</dbReference>
<dbReference type="SUPFAM" id="SSF50129">
    <property type="entry name" value="GroES-like"/>
    <property type="match status" value="1"/>
</dbReference>
<gene>
    <name evidence="10" type="ORF">HW115_04250</name>
</gene>
<name>A0A851GBK6_9BACT</name>
<evidence type="ECO:0000313" key="11">
    <source>
        <dbReference type="Proteomes" id="UP000557872"/>
    </source>
</evidence>
<accession>A0A851GBK6</accession>
<keyword evidence="3 8" id="KW-0479">Metal-binding</keyword>
<feature type="domain" description="Enoyl reductase (ER)" evidence="9">
    <location>
        <begin position="12"/>
        <end position="331"/>
    </location>
</feature>
<dbReference type="GO" id="GO:0008106">
    <property type="term" value="F:alcohol dehydrogenase (NADP+) activity"/>
    <property type="evidence" value="ECO:0007669"/>
    <property type="project" value="UniProtKB-EC"/>
</dbReference>
<dbReference type="FunFam" id="3.90.180.10:FF:000018">
    <property type="entry name" value="NAD(P)-dependent alcohol dehydrogenase"/>
    <property type="match status" value="1"/>
</dbReference>
<proteinExistence type="inferred from homology"/>
<evidence type="ECO:0000256" key="7">
    <source>
        <dbReference type="ARBA" id="ARBA00024074"/>
    </source>
</evidence>
<dbReference type="GO" id="GO:0008270">
    <property type="term" value="F:zinc ion binding"/>
    <property type="evidence" value="ECO:0007669"/>
    <property type="project" value="InterPro"/>
</dbReference>
<evidence type="ECO:0000256" key="1">
    <source>
        <dbReference type="ARBA" id="ARBA00001947"/>
    </source>
</evidence>
<dbReference type="Proteomes" id="UP000557872">
    <property type="component" value="Unassembled WGS sequence"/>
</dbReference>
<dbReference type="SMART" id="SM00829">
    <property type="entry name" value="PKS_ER"/>
    <property type="match status" value="1"/>
</dbReference>
<dbReference type="EMBL" id="JACBAZ010000001">
    <property type="protein sequence ID" value="NWK54806.1"/>
    <property type="molecule type" value="Genomic_DNA"/>
</dbReference>
<dbReference type="Pfam" id="PF08240">
    <property type="entry name" value="ADH_N"/>
    <property type="match status" value="1"/>
</dbReference>
<dbReference type="Gene3D" id="3.40.50.720">
    <property type="entry name" value="NAD(P)-binding Rossmann-like Domain"/>
    <property type="match status" value="1"/>
</dbReference>
<dbReference type="InterPro" id="IPR011032">
    <property type="entry name" value="GroES-like_sf"/>
</dbReference>
<sequence>MIKAYAAHEAKGELQAFEYDPGELGAHEVEIDVTFCGICHSDLSVIDDSWGMTQYPVVPGHEVVGTVGKVGKEVKGEWLGKVVGLGWQSGFCNDCGHCHAGDQNLCAESQATIVGHHGGFADKVRAMVDAVVPIPDGVDLESAGPLFCGGITVFNPLVQFDVKPTDRVAVIGIGGLGHMALQFLNAWGCEVTAFTSSESKRKEALELGAHDTLNSRDAAEIEAAAGRFDLILSTVNVKLDWNLYLNTLKAKGRLHFVGATLEPLDLNVFSLIMGQRSVSGSPIGSPATIASMLEFAKLHEIQPVVETFKMDQVNEAIERLRSGKAHYRIVLSNEN</sequence>
<dbReference type="SUPFAM" id="SSF51735">
    <property type="entry name" value="NAD(P)-binding Rossmann-fold domains"/>
    <property type="match status" value="1"/>
</dbReference>
<keyword evidence="6" id="KW-0560">Oxidoreductase</keyword>
<evidence type="ECO:0000256" key="2">
    <source>
        <dbReference type="ARBA" id="ARBA00008072"/>
    </source>
</evidence>
<dbReference type="InterPro" id="IPR036291">
    <property type="entry name" value="NAD(P)-bd_dom_sf"/>
</dbReference>
<keyword evidence="5" id="KW-0521">NADP</keyword>
<dbReference type="InterPro" id="IPR002328">
    <property type="entry name" value="ADH_Zn_CS"/>
</dbReference>